<dbReference type="InterPro" id="IPR000468">
    <property type="entry name" value="Barstar"/>
</dbReference>
<dbReference type="RefSeq" id="WP_345475471.1">
    <property type="nucleotide sequence ID" value="NZ_BAABHF010000066.1"/>
</dbReference>
<gene>
    <name evidence="3" type="ORF">GCM10023191_097510</name>
</gene>
<keyword evidence="4" id="KW-1185">Reference proteome</keyword>
<dbReference type="Pfam" id="PF01337">
    <property type="entry name" value="Barstar"/>
    <property type="match status" value="1"/>
</dbReference>
<dbReference type="SUPFAM" id="SSF52038">
    <property type="entry name" value="Barstar-related"/>
    <property type="match status" value="1"/>
</dbReference>
<dbReference type="Gene3D" id="3.30.370.10">
    <property type="entry name" value="Barstar-like"/>
    <property type="match status" value="1"/>
</dbReference>
<proteinExistence type="inferred from homology"/>
<name>A0ABP8R7Q2_9ACTN</name>
<accession>A0ABP8R7Q2</accession>
<evidence type="ECO:0000313" key="3">
    <source>
        <dbReference type="EMBL" id="GAA4520492.1"/>
    </source>
</evidence>
<dbReference type="InterPro" id="IPR035905">
    <property type="entry name" value="Barstar-like_sf"/>
</dbReference>
<feature type="domain" description="Barstar (barnase inhibitor)" evidence="2">
    <location>
        <begin position="171"/>
        <end position="231"/>
    </location>
</feature>
<evidence type="ECO:0000259" key="2">
    <source>
        <dbReference type="Pfam" id="PF01337"/>
    </source>
</evidence>
<comment type="caution">
    <text evidence="3">The sequence shown here is derived from an EMBL/GenBank/DDBJ whole genome shotgun (WGS) entry which is preliminary data.</text>
</comment>
<evidence type="ECO:0000256" key="1">
    <source>
        <dbReference type="ARBA" id="ARBA00006845"/>
    </source>
</evidence>
<dbReference type="Proteomes" id="UP001500503">
    <property type="component" value="Unassembled WGS sequence"/>
</dbReference>
<sequence length="261" mass="28724">MTCEANGAHYLLTSDEDDNDVWGYVQEATGLFSSDKDGNRQVRLLGCAPRGSLLTCLGHIGRKRAQAGNANLTLLAPSGAEIGGYFVNDLTVEAAESSTHGSDLIDLTVRLWCDDLFPHSDWVWELIRTDRLNRKGMWQTLGPAGRRAWLSVALNHHGYRSLPDDPVNAEYELDGLHVVDTDSFYCALGEAVNGPGGYFGWNLDALADCLHGCWGAKPPFTLYWRRSDLARPYLMEHKPTFTGSAPLLETLHQGGVDVVMC</sequence>
<evidence type="ECO:0000313" key="4">
    <source>
        <dbReference type="Proteomes" id="UP001500503"/>
    </source>
</evidence>
<dbReference type="EMBL" id="BAABHF010000066">
    <property type="protein sequence ID" value="GAA4520492.1"/>
    <property type="molecule type" value="Genomic_DNA"/>
</dbReference>
<reference evidence="4" key="1">
    <citation type="journal article" date="2019" name="Int. J. Syst. Evol. Microbiol.">
        <title>The Global Catalogue of Microorganisms (GCM) 10K type strain sequencing project: providing services to taxonomists for standard genome sequencing and annotation.</title>
        <authorList>
            <consortium name="The Broad Institute Genomics Platform"/>
            <consortium name="The Broad Institute Genome Sequencing Center for Infectious Disease"/>
            <person name="Wu L."/>
            <person name="Ma J."/>
        </authorList>
    </citation>
    <scope>NUCLEOTIDE SEQUENCE [LARGE SCALE GENOMIC DNA]</scope>
    <source>
        <strain evidence="4">JCM 17933</strain>
    </source>
</reference>
<comment type="similarity">
    <text evidence="1">Belongs to the barstar family.</text>
</comment>
<protein>
    <submittedName>
        <fullName evidence="3">Barstar family protein</fullName>
    </submittedName>
</protein>
<organism evidence="3 4">
    <name type="scientific">Actinoallomurus oryzae</name>
    <dbReference type="NCBI Taxonomy" id="502180"/>
    <lineage>
        <taxon>Bacteria</taxon>
        <taxon>Bacillati</taxon>
        <taxon>Actinomycetota</taxon>
        <taxon>Actinomycetes</taxon>
        <taxon>Streptosporangiales</taxon>
        <taxon>Thermomonosporaceae</taxon>
        <taxon>Actinoallomurus</taxon>
    </lineage>
</organism>